<dbReference type="InterPro" id="IPR051539">
    <property type="entry name" value="T4SS-coupling_protein"/>
</dbReference>
<evidence type="ECO:0000313" key="7">
    <source>
        <dbReference type="EMBL" id="QDV81383.1"/>
    </source>
</evidence>
<comment type="similarity">
    <text evidence="2">Belongs to the VirD4/TraG family.</text>
</comment>
<evidence type="ECO:0000256" key="2">
    <source>
        <dbReference type="ARBA" id="ARBA00008806"/>
    </source>
</evidence>
<dbReference type="RefSeq" id="WP_145207189.1">
    <property type="nucleotide sequence ID" value="NZ_CP036432.1"/>
</dbReference>
<keyword evidence="6" id="KW-0472">Membrane</keyword>
<sequence length="518" mass="57121">MNRKPTVLDSIFDDLPRGRAPDDVGTPPNACFESPRNVIATESLRFDINRNSESKIFLGVLGAEIKTGERLPDGRLTRYALGGVPIGVGDDRHVVTVAGSRSGKGRSALVANALSLPAQTSLMCIDPKGDIARLTATWRARHQSVAVLDPFGISGAHTTPFHVAYNALEMLLQSDRRTFVPNAKLIADSLIVSGDFKDKHWDECSRAILSGLCSHVATDANYEGRRDLITVWQLASELARPDPNNPNRYLLEKEMASNDSGGGSVRAASQAFYDRTGGEFSSVLSNLRKHLDWISIECMHDVLRGDSINLADLKRSAMSLYVTLPALRMSDLSGWLRLIAQMSFAAFEEETVSSGHQAVFLLDEFSVLGRLKCAETAIAQLAGLGVKCWIVVQDLSQLKSNYKDNWETFIANSGVFQFFGGADETTLSYVSKLLGQSMTLSRSASSPSFDQAVKEAATGLSWSLASQPLMTGAELGRFFGRDDKLLRQLIIRPSYRPMILQRAFYDKHELFRDRYWRA</sequence>
<accession>A0ABX5XHA9</accession>
<protein>
    <submittedName>
        <fullName evidence="7">Conjugal transfer protein TraG</fullName>
    </submittedName>
</protein>
<keyword evidence="3" id="KW-1003">Cell membrane</keyword>
<keyword evidence="4" id="KW-0812">Transmembrane</keyword>
<evidence type="ECO:0000256" key="1">
    <source>
        <dbReference type="ARBA" id="ARBA00004651"/>
    </source>
</evidence>
<comment type="subcellular location">
    <subcellularLocation>
        <location evidence="1">Cell membrane</location>
        <topology evidence="1">Multi-pass membrane protein</topology>
    </subcellularLocation>
</comment>
<dbReference type="Gene3D" id="3.40.50.300">
    <property type="entry name" value="P-loop containing nucleotide triphosphate hydrolases"/>
    <property type="match status" value="1"/>
</dbReference>
<dbReference type="SUPFAM" id="SSF52540">
    <property type="entry name" value="P-loop containing nucleoside triphosphate hydrolases"/>
    <property type="match status" value="1"/>
</dbReference>
<evidence type="ECO:0000256" key="3">
    <source>
        <dbReference type="ARBA" id="ARBA00022475"/>
    </source>
</evidence>
<proteinExistence type="inferred from homology"/>
<dbReference type="CDD" id="cd01127">
    <property type="entry name" value="TrwB_TraG_TraD_VirD4"/>
    <property type="match status" value="1"/>
</dbReference>
<organism evidence="7 8">
    <name type="scientific">Stieleria magnilauensis</name>
    <dbReference type="NCBI Taxonomy" id="2527963"/>
    <lineage>
        <taxon>Bacteria</taxon>
        <taxon>Pseudomonadati</taxon>
        <taxon>Planctomycetota</taxon>
        <taxon>Planctomycetia</taxon>
        <taxon>Pirellulales</taxon>
        <taxon>Pirellulaceae</taxon>
        <taxon>Stieleria</taxon>
    </lineage>
</organism>
<keyword evidence="5" id="KW-1133">Transmembrane helix</keyword>
<evidence type="ECO:0000256" key="4">
    <source>
        <dbReference type="ARBA" id="ARBA00022692"/>
    </source>
</evidence>
<evidence type="ECO:0000256" key="5">
    <source>
        <dbReference type="ARBA" id="ARBA00022989"/>
    </source>
</evidence>
<dbReference type="EMBL" id="CP036432">
    <property type="protein sequence ID" value="QDV81383.1"/>
    <property type="molecule type" value="Genomic_DNA"/>
</dbReference>
<name>A0ABX5XHA9_9BACT</name>
<dbReference type="Proteomes" id="UP000318081">
    <property type="component" value="Chromosome"/>
</dbReference>
<reference evidence="7 8" key="1">
    <citation type="submission" date="2019-02" db="EMBL/GenBank/DDBJ databases">
        <title>Deep-cultivation of Planctomycetes and their phenomic and genomic characterization uncovers novel biology.</title>
        <authorList>
            <person name="Wiegand S."/>
            <person name="Jogler M."/>
            <person name="Boedeker C."/>
            <person name="Pinto D."/>
            <person name="Vollmers J."/>
            <person name="Rivas-Marin E."/>
            <person name="Kohn T."/>
            <person name="Peeters S.H."/>
            <person name="Heuer A."/>
            <person name="Rast P."/>
            <person name="Oberbeckmann S."/>
            <person name="Bunk B."/>
            <person name="Jeske O."/>
            <person name="Meyerdierks A."/>
            <person name="Storesund J.E."/>
            <person name="Kallscheuer N."/>
            <person name="Luecker S."/>
            <person name="Lage O.M."/>
            <person name="Pohl T."/>
            <person name="Merkel B.J."/>
            <person name="Hornburger P."/>
            <person name="Mueller R.-W."/>
            <person name="Bruemmer F."/>
            <person name="Labrenz M."/>
            <person name="Spormann A.M."/>
            <person name="Op den Camp H."/>
            <person name="Overmann J."/>
            <person name="Amann R."/>
            <person name="Jetten M.S.M."/>
            <person name="Mascher T."/>
            <person name="Medema M.H."/>
            <person name="Devos D.P."/>
            <person name="Kaster A.-K."/>
            <person name="Ovreas L."/>
            <person name="Rohde M."/>
            <person name="Galperin M.Y."/>
            <person name="Jogler C."/>
        </authorList>
    </citation>
    <scope>NUCLEOTIDE SEQUENCE [LARGE SCALE GENOMIC DNA]</scope>
    <source>
        <strain evidence="7 8">TBK1r</strain>
    </source>
</reference>
<dbReference type="PANTHER" id="PTHR37937:SF1">
    <property type="entry name" value="CONJUGATIVE TRANSFER: DNA TRANSPORT"/>
    <property type="match status" value="1"/>
</dbReference>
<dbReference type="Pfam" id="PF02534">
    <property type="entry name" value="T4SS-DNA_transf"/>
    <property type="match status" value="1"/>
</dbReference>
<keyword evidence="8" id="KW-1185">Reference proteome</keyword>
<evidence type="ECO:0000313" key="8">
    <source>
        <dbReference type="Proteomes" id="UP000318081"/>
    </source>
</evidence>
<dbReference type="InterPro" id="IPR003688">
    <property type="entry name" value="TraG/VirD4"/>
</dbReference>
<dbReference type="PANTHER" id="PTHR37937">
    <property type="entry name" value="CONJUGATIVE TRANSFER: DNA TRANSPORT"/>
    <property type="match status" value="1"/>
</dbReference>
<evidence type="ECO:0000256" key="6">
    <source>
        <dbReference type="ARBA" id="ARBA00023136"/>
    </source>
</evidence>
<dbReference type="InterPro" id="IPR027417">
    <property type="entry name" value="P-loop_NTPase"/>
</dbReference>
<gene>
    <name evidence="7" type="primary">traG</name>
    <name evidence="7" type="ORF">TBK1r_02980</name>
</gene>